<dbReference type="InterPro" id="IPR002629">
    <property type="entry name" value="Met_Synth_C/arc"/>
</dbReference>
<keyword evidence="18" id="KW-1185">Reference proteome</keyword>
<dbReference type="InterPro" id="IPR013215">
    <property type="entry name" value="Cbl-indep_Met_Synth_N"/>
</dbReference>
<dbReference type="GO" id="GO:0032259">
    <property type="term" value="P:methylation"/>
    <property type="evidence" value="ECO:0007669"/>
    <property type="project" value="UniProtKB-KW"/>
</dbReference>
<dbReference type="EC" id="2.1.1.14" evidence="11"/>
<comment type="similarity">
    <text evidence="3 11">Belongs to the vitamin-B12 independent methionine synthase family.</text>
</comment>
<dbReference type="eggNOG" id="COG0620">
    <property type="taxonomic scope" value="Bacteria"/>
</dbReference>
<comment type="cofactor">
    <cofactor evidence="11">
        <name>Zn(2+)</name>
        <dbReference type="ChEBI" id="CHEBI:29105"/>
    </cofactor>
    <text evidence="11">Binds 1 zinc ion per subunit.</text>
</comment>
<evidence type="ECO:0000256" key="1">
    <source>
        <dbReference type="ARBA" id="ARBA00002777"/>
    </source>
</evidence>
<feature type="binding site" evidence="13">
    <location>
        <position position="764"/>
    </location>
    <ligand>
        <name>Zn(2+)</name>
        <dbReference type="ChEBI" id="CHEBI:29105"/>
        <label>1</label>
        <note>catalytic</note>
    </ligand>
</feature>
<feature type="binding site" evidence="12">
    <location>
        <position position="39"/>
    </location>
    <ligand>
        <name>5-methyltetrahydropteroyltri-L-glutamate</name>
        <dbReference type="ChEBI" id="CHEBI:58207"/>
    </ligand>
</feature>
<evidence type="ECO:0000259" key="16">
    <source>
        <dbReference type="Pfam" id="PF08267"/>
    </source>
</evidence>
<dbReference type="GO" id="GO:0003871">
    <property type="term" value="F:5-methyltetrahydropteroyltriglutamate-homocysteine S-methyltransferase activity"/>
    <property type="evidence" value="ECO:0007669"/>
    <property type="project" value="UniProtKB-UniRule"/>
</dbReference>
<keyword evidence="7 11" id="KW-0479">Metal-binding</keyword>
<feature type="binding site" evidence="11 12">
    <location>
        <position position="637"/>
    </location>
    <ligand>
        <name>L-homocysteine</name>
        <dbReference type="ChEBI" id="CHEBI:58199"/>
    </ligand>
</feature>
<evidence type="ECO:0000256" key="4">
    <source>
        <dbReference type="ARBA" id="ARBA00022603"/>
    </source>
</evidence>
<dbReference type="CDD" id="cd03311">
    <property type="entry name" value="CIMS_C_terminal_like"/>
    <property type="match status" value="1"/>
</dbReference>
<feature type="binding site" evidence="11 12">
    <location>
        <begin position="469"/>
        <end position="471"/>
    </location>
    <ligand>
        <name>L-homocysteine</name>
        <dbReference type="ChEBI" id="CHEBI:58199"/>
    </ligand>
</feature>
<dbReference type="PIRSF" id="PIRSF000382">
    <property type="entry name" value="MeTrfase_B12_ind"/>
    <property type="match status" value="1"/>
</dbReference>
<feature type="binding site" evidence="11 12">
    <location>
        <begin position="469"/>
        <end position="471"/>
    </location>
    <ligand>
        <name>L-methionine</name>
        <dbReference type="ChEBI" id="CHEBI:57844"/>
    </ligand>
</feature>
<keyword evidence="4 11" id="KW-0489">Methyltransferase</keyword>
<feature type="binding site" evidence="11">
    <location>
        <position position="681"/>
    </location>
    <ligand>
        <name>Zn(2+)</name>
        <dbReference type="ChEBI" id="CHEBI:29105"/>
        <note>catalytic</note>
    </ligand>
</feature>
<dbReference type="UniPathway" id="UPA00051">
    <property type="reaction ID" value="UER00082"/>
</dbReference>
<evidence type="ECO:0000256" key="12">
    <source>
        <dbReference type="PIRSR" id="PIRSR000382-1"/>
    </source>
</evidence>
<dbReference type="GO" id="GO:0071265">
    <property type="term" value="P:L-methionine biosynthetic process"/>
    <property type="evidence" value="ECO:0007669"/>
    <property type="project" value="UniProtKB-ARBA"/>
</dbReference>
<feature type="domain" description="Cobalamin-independent methionine synthase MetE C-terminal/archaeal" evidence="15">
    <location>
        <begin position="464"/>
        <end position="786"/>
    </location>
</feature>
<evidence type="ECO:0000256" key="10">
    <source>
        <dbReference type="ARBA" id="ARBA00023167"/>
    </source>
</evidence>
<comment type="caution">
    <text evidence="11">Lacks conserved residue(s) required for the propagation of feature annotation.</text>
</comment>
<accession>K2NTE5</accession>
<feature type="binding site" evidence="13">
    <location>
        <position position="679"/>
    </location>
    <ligand>
        <name>Zn(2+)</name>
        <dbReference type="ChEBI" id="CHEBI:29105"/>
        <label>1</label>
        <note>catalytic</note>
    </ligand>
</feature>
<keyword evidence="9 11" id="KW-0862">Zinc</keyword>
<dbReference type="Proteomes" id="UP000007374">
    <property type="component" value="Unassembled WGS sequence"/>
</dbReference>
<dbReference type="PANTHER" id="PTHR30519">
    <property type="entry name" value="5-METHYLTETRAHYDROPTEROYLTRIGLUTAMATE--HOMOCYSTEINE METHYLTRANSFERASE"/>
    <property type="match status" value="1"/>
</dbReference>
<dbReference type="NCBIfam" id="NF003556">
    <property type="entry name" value="PRK05222.1"/>
    <property type="match status" value="1"/>
</dbReference>
<gene>
    <name evidence="11" type="primary">metE</name>
    <name evidence="17" type="ORF">NA8A_10898</name>
</gene>
<feature type="binding site" evidence="11">
    <location>
        <position position="764"/>
    </location>
    <ligand>
        <name>Zn(2+)</name>
        <dbReference type="ChEBI" id="CHEBI:29105"/>
        <note>catalytic</note>
    </ligand>
</feature>
<comment type="catalytic activity">
    <reaction evidence="11">
        <text>5-methyltetrahydropteroyltri-L-glutamate + L-homocysteine = tetrahydropteroyltri-L-glutamate + L-methionine</text>
        <dbReference type="Rhea" id="RHEA:21196"/>
        <dbReference type="ChEBI" id="CHEBI:57844"/>
        <dbReference type="ChEBI" id="CHEBI:58140"/>
        <dbReference type="ChEBI" id="CHEBI:58199"/>
        <dbReference type="ChEBI" id="CHEBI:58207"/>
        <dbReference type="EC" id="2.1.1.14"/>
    </reaction>
</comment>
<feature type="binding site" evidence="13">
    <location>
        <position position="681"/>
    </location>
    <ligand>
        <name>Zn(2+)</name>
        <dbReference type="ChEBI" id="CHEBI:29105"/>
        <label>1</label>
        <note>catalytic</note>
    </ligand>
</feature>
<comment type="caution">
    <text evidence="17">The sequence shown here is derived from an EMBL/GenBank/DDBJ whole genome shotgun (WGS) entry which is preliminary data.</text>
</comment>
<dbReference type="InterPro" id="IPR006276">
    <property type="entry name" value="Cobalamin-indep_Met_synthase"/>
</dbReference>
<evidence type="ECO:0000313" key="17">
    <source>
        <dbReference type="EMBL" id="EKF42565.1"/>
    </source>
</evidence>
<evidence type="ECO:0000256" key="2">
    <source>
        <dbReference type="ARBA" id="ARBA00004681"/>
    </source>
</evidence>
<dbReference type="Pfam" id="PF01717">
    <property type="entry name" value="Meth_synt_2"/>
    <property type="match status" value="1"/>
</dbReference>
<evidence type="ECO:0000256" key="6">
    <source>
        <dbReference type="ARBA" id="ARBA00022679"/>
    </source>
</evidence>
<dbReference type="Gene3D" id="3.20.20.210">
    <property type="match status" value="2"/>
</dbReference>
<feature type="binding site" evidence="12">
    <location>
        <position position="152"/>
    </location>
    <ligand>
        <name>5-methyltetrahydropteroyltri-L-glutamate</name>
        <dbReference type="ChEBI" id="CHEBI:58207"/>
    </ligand>
</feature>
<dbReference type="FunFam" id="3.20.20.210:FF:000003">
    <property type="entry name" value="5-methyltetrahydropteroyltriglutamate--homocysteine methyltransferase"/>
    <property type="match status" value="1"/>
</dbReference>
<evidence type="ECO:0000259" key="15">
    <source>
        <dbReference type="Pfam" id="PF01717"/>
    </source>
</evidence>
<dbReference type="STRING" id="721133.SAMN05216176_106213"/>
<reference evidence="17 18" key="1">
    <citation type="journal article" date="2012" name="J. Bacteriol.">
        <title>Genome Sequence of Nitratireductor indicus Type Strain C115.</title>
        <authorList>
            <person name="Lai Q."/>
            <person name="Li G."/>
            <person name="Yu Z."/>
            <person name="Shao Z."/>
        </authorList>
    </citation>
    <scope>NUCLEOTIDE SEQUENCE [LARGE SCALE GENOMIC DNA]</scope>
    <source>
        <strain evidence="17 18">C115</strain>
    </source>
</reference>
<protein>
    <recommendedName>
        <fullName evidence="11">5-methyltetrahydropteroyltriglutamate--homocysteine methyltransferase</fullName>
        <ecNumber evidence="11">2.1.1.14</ecNumber>
    </recommendedName>
    <alternativeName>
        <fullName evidence="11">Cobalamin-independent methionine synthase</fullName>
    </alternativeName>
    <alternativeName>
        <fullName evidence="11">Methionine synthase, vitamin-B12 independent isozyme</fullName>
    </alternativeName>
</protein>
<keyword evidence="5 11" id="KW-0028">Amino-acid biosynthesis</keyword>
<feature type="binding site" evidence="11 12">
    <location>
        <position position="522"/>
    </location>
    <ligand>
        <name>L-methionine</name>
        <dbReference type="ChEBI" id="CHEBI:57844"/>
    </ligand>
</feature>
<evidence type="ECO:0000256" key="14">
    <source>
        <dbReference type="PIRSR" id="PIRSR000382-3"/>
    </source>
</evidence>
<comment type="cofactor">
    <cofactor evidence="13">
        <name>Zn(2+)</name>
        <dbReference type="ChEBI" id="CHEBI:29105"/>
    </cofactor>
    <text evidence="13">Binds 2 Zn(2+) ions per subunit.</text>
</comment>
<dbReference type="AlphaFoldDB" id="K2NTE5"/>
<dbReference type="CDD" id="cd03312">
    <property type="entry name" value="CIMS_N_terminal_like"/>
    <property type="match status" value="1"/>
</dbReference>
<dbReference type="PATRIC" id="fig|1231190.3.peg.2273"/>
<dbReference type="GO" id="GO:0008270">
    <property type="term" value="F:zinc ion binding"/>
    <property type="evidence" value="ECO:0007669"/>
    <property type="project" value="InterPro"/>
</dbReference>
<evidence type="ECO:0000256" key="9">
    <source>
        <dbReference type="ARBA" id="ARBA00022833"/>
    </source>
</evidence>
<keyword evidence="8 11" id="KW-0677">Repeat</keyword>
<dbReference type="SUPFAM" id="SSF51726">
    <property type="entry name" value="UROD/MetE-like"/>
    <property type="match status" value="2"/>
</dbReference>
<sequence>MCRLPLALPQPTGYDMTEKKTVEVATLGAPRIGRHRELKFALESYWSGKSSAEDLLETARTLRAQRWQEQRDRGVTRIPSNDFSLYDHVLDTAVMVGAVPPAYGWQGGPVSLDTYFAMARGSQKGPEAGCSHGSHGGHGVTAMEMTKWFDTNYHYMVPELAVEQEFNLTSAKPVEEFLEAKALGIHTRPVILGPVTFLKLAKPQEDGFDPLVLLPKLLPVYEEVLQHLKEAGADWVQIDEPALALDLVPNERDALKFACAKLAAAAPGLKLMLATYFGELGDNLETALALPVAGLHLDLVRAPQQLDAVLSTACKDLVLSLGVIDGRNIWRADLPVILKRLEAAASTREAGIEVAPSCSLLHVPIDLDLETALDADVKSWLAFAAQKMDELSLLARALNEGRDAVAAELAASVEAIAARVSSAKVHDPVVASRVAAVTPDMANRKRPFGKRADLQRAKLGLPAFPTTTIGSFPQTAEVRKARAAHAKGAMSPADYEAFLQRETADAIRWQEEIGLDALVHGEFERNDMVQYFGEKLSGFAFTKNAWVQSYGSRYVRPPVIYGDVSRPEPMTVGWWRYAQSLTDRPVKGMLTGPVTILNWSFVRDDLPRSQVCRQIALAIRDEVADLEKAGAAMIQIDEAALREGLPLRRSDWKTYLDWAVDCFRLTASGVEDATQIHTHMCYSEFNDIIDAIAAMDADVISIETSRSRMELLDAFRSYKYPNEIGPGVYDIHSPRVPEVKEMADLLGLARQRLADTQIWINPDCGLKTRKWEEVRPALVNMVTAARQLRAAAGA</sequence>
<dbReference type="InterPro" id="IPR038071">
    <property type="entry name" value="UROD/MetE-like_sf"/>
</dbReference>
<evidence type="ECO:0000313" key="18">
    <source>
        <dbReference type="Proteomes" id="UP000007374"/>
    </source>
</evidence>
<dbReference type="EMBL" id="AMSI01000006">
    <property type="protein sequence ID" value="EKF42565.1"/>
    <property type="molecule type" value="Genomic_DNA"/>
</dbReference>
<keyword evidence="10 11" id="KW-0486">Methionine biosynthesis</keyword>
<feature type="binding site" evidence="11">
    <location>
        <position position="147"/>
    </location>
    <ligand>
        <name>5-methyltetrahydropteroyltri-L-glutamate</name>
        <dbReference type="ChEBI" id="CHEBI:58207"/>
    </ligand>
</feature>
<proteinExistence type="inferred from homology"/>
<keyword evidence="6 11" id="KW-0808">Transferase</keyword>
<dbReference type="Pfam" id="PF08267">
    <property type="entry name" value="Meth_synt_1"/>
    <property type="match status" value="1"/>
</dbReference>
<feature type="binding site" evidence="11 12">
    <location>
        <position position="637"/>
    </location>
    <ligand>
        <name>L-methionine</name>
        <dbReference type="ChEBI" id="CHEBI:57844"/>
    </ligand>
</feature>
<comment type="pathway">
    <text evidence="2 11">Amino-acid biosynthesis; L-methionine biosynthesis via de novo pathway; L-methionine from L-homocysteine (MetE route): step 1/1.</text>
</comment>
<dbReference type="NCBIfam" id="TIGR01371">
    <property type="entry name" value="met_syn_B12ind"/>
    <property type="match status" value="1"/>
</dbReference>
<feature type="binding site" evidence="11">
    <location>
        <position position="522"/>
    </location>
    <ligand>
        <name>L-homocysteine</name>
        <dbReference type="ChEBI" id="CHEBI:58199"/>
    </ligand>
</feature>
<feature type="binding site" evidence="13">
    <location>
        <position position="703"/>
    </location>
    <ligand>
        <name>Zn(2+)</name>
        <dbReference type="ChEBI" id="CHEBI:29105"/>
        <label>1</label>
        <note>catalytic</note>
    </ligand>
</feature>
<dbReference type="HAMAP" id="MF_00172">
    <property type="entry name" value="Meth_synth"/>
    <property type="match status" value="1"/>
</dbReference>
<evidence type="ECO:0000256" key="7">
    <source>
        <dbReference type="ARBA" id="ARBA00022723"/>
    </source>
</evidence>
<name>K2NTE5_9HYPH</name>
<comment type="function">
    <text evidence="1 11">Catalyzes the transfer of a methyl group from 5-methyltetrahydrofolate to homocysteine resulting in methionine formation.</text>
</comment>
<organism evidence="17 18">
    <name type="scientific">Nitratireductor indicus C115</name>
    <dbReference type="NCBI Taxonomy" id="1231190"/>
    <lineage>
        <taxon>Bacteria</taxon>
        <taxon>Pseudomonadati</taxon>
        <taxon>Pseudomonadota</taxon>
        <taxon>Alphaproteobacteria</taxon>
        <taxon>Hyphomicrobiales</taxon>
        <taxon>Phyllobacteriaceae</taxon>
        <taxon>Nitratireductor</taxon>
    </lineage>
</organism>
<evidence type="ECO:0000256" key="8">
    <source>
        <dbReference type="ARBA" id="ARBA00022737"/>
    </source>
</evidence>
<dbReference type="FunFam" id="3.20.20.210:FF:000002">
    <property type="entry name" value="5-methyltetrahydropteroyltriglutamate--homocysteine methyltransferase"/>
    <property type="match status" value="1"/>
</dbReference>
<feature type="binding site" evidence="11">
    <location>
        <begin position="36"/>
        <end position="39"/>
    </location>
    <ligand>
        <name>5-methyltetrahydropteroyltri-L-glutamate</name>
        <dbReference type="ChEBI" id="CHEBI:58207"/>
    </ligand>
</feature>
<feature type="binding site" evidence="11">
    <location>
        <position position="679"/>
    </location>
    <ligand>
        <name>Zn(2+)</name>
        <dbReference type="ChEBI" id="CHEBI:29105"/>
        <note>catalytic</note>
    </ligand>
</feature>
<evidence type="ECO:0000256" key="13">
    <source>
        <dbReference type="PIRSR" id="PIRSR000382-2"/>
    </source>
</evidence>
<feature type="binding site" evidence="11">
    <location>
        <position position="643"/>
    </location>
    <ligand>
        <name>5-methyltetrahydropteroyltri-L-glutamate</name>
        <dbReference type="ChEBI" id="CHEBI:58207"/>
    </ligand>
</feature>
<feature type="active site" description="Proton donor" evidence="11 14">
    <location>
        <position position="732"/>
    </location>
</feature>
<evidence type="ECO:0000256" key="3">
    <source>
        <dbReference type="ARBA" id="ARBA00009553"/>
    </source>
</evidence>
<feature type="binding site" evidence="11">
    <location>
        <position position="703"/>
    </location>
    <ligand>
        <name>Zn(2+)</name>
        <dbReference type="ChEBI" id="CHEBI:29105"/>
        <note>catalytic</note>
    </ligand>
</feature>
<evidence type="ECO:0000256" key="5">
    <source>
        <dbReference type="ARBA" id="ARBA00022605"/>
    </source>
</evidence>
<feature type="binding site" evidence="11 12">
    <location>
        <position position="599"/>
    </location>
    <ligand>
        <name>5-methyltetrahydropteroyltri-L-glutamate</name>
        <dbReference type="ChEBI" id="CHEBI:58207"/>
    </ligand>
</feature>
<feature type="domain" description="Cobalamin-independent methionine synthase MetE N-terminal" evidence="16">
    <location>
        <begin position="25"/>
        <end position="346"/>
    </location>
</feature>
<evidence type="ECO:0000256" key="11">
    <source>
        <dbReference type="HAMAP-Rule" id="MF_00172"/>
    </source>
</evidence>